<dbReference type="EMBL" id="MUGW01000091">
    <property type="protein sequence ID" value="OXA83137.1"/>
    <property type="molecule type" value="Genomic_DNA"/>
</dbReference>
<organism evidence="2 3">
    <name type="scientific">Flavobacterium hercynium</name>
    <dbReference type="NCBI Taxonomy" id="387094"/>
    <lineage>
        <taxon>Bacteria</taxon>
        <taxon>Pseudomonadati</taxon>
        <taxon>Bacteroidota</taxon>
        <taxon>Flavobacteriia</taxon>
        <taxon>Flavobacteriales</taxon>
        <taxon>Flavobacteriaceae</taxon>
        <taxon>Flavobacterium</taxon>
    </lineage>
</organism>
<dbReference type="InterPro" id="IPR036388">
    <property type="entry name" value="WH-like_DNA-bd_sf"/>
</dbReference>
<evidence type="ECO:0000256" key="1">
    <source>
        <dbReference type="SAM" id="MobiDB-lite"/>
    </source>
</evidence>
<dbReference type="RefSeq" id="WP_208862620.1">
    <property type="nucleotide sequence ID" value="NZ_FXTV01000041.1"/>
</dbReference>
<proteinExistence type="predicted"/>
<reference evidence="2 3" key="1">
    <citation type="submission" date="2016-11" db="EMBL/GenBank/DDBJ databases">
        <title>Whole genomes of Flavobacteriaceae.</title>
        <authorList>
            <person name="Stine C."/>
            <person name="Li C."/>
            <person name="Tadesse D."/>
        </authorList>
    </citation>
    <scope>NUCLEOTIDE SEQUENCE [LARGE SCALE GENOMIC DNA]</scope>
    <source>
        <strain evidence="2 3">DSM 18292</strain>
    </source>
</reference>
<accession>A0A226GMH1</accession>
<evidence type="ECO:0000313" key="2">
    <source>
        <dbReference type="EMBL" id="OXA83137.1"/>
    </source>
</evidence>
<gene>
    <name evidence="2" type="ORF">B0A66_22545</name>
</gene>
<dbReference type="SUPFAM" id="SSF46689">
    <property type="entry name" value="Homeodomain-like"/>
    <property type="match status" value="1"/>
</dbReference>
<dbReference type="Proteomes" id="UP000198345">
    <property type="component" value="Unassembled WGS sequence"/>
</dbReference>
<dbReference type="Gene3D" id="1.10.10.10">
    <property type="entry name" value="Winged helix-like DNA-binding domain superfamily/Winged helix DNA-binding domain"/>
    <property type="match status" value="1"/>
</dbReference>
<evidence type="ECO:0000313" key="3">
    <source>
        <dbReference type="Proteomes" id="UP000198345"/>
    </source>
</evidence>
<protein>
    <submittedName>
        <fullName evidence="2">Transposase</fullName>
    </submittedName>
</protein>
<feature type="region of interest" description="Disordered" evidence="1">
    <location>
        <begin position="125"/>
        <end position="144"/>
    </location>
</feature>
<dbReference type="AlphaFoldDB" id="A0A226GMH1"/>
<name>A0A226GMH1_9FLAO</name>
<comment type="caution">
    <text evidence="2">The sequence shown here is derived from an EMBL/GenBank/DDBJ whole genome shotgun (WGS) entry which is preliminary data.</text>
</comment>
<sequence length="144" mass="17061">MEKDQELRYVKRTQKDYSMSLKLQIVQEIEQGKTSISQVKKDYAIQSRSTIVQWLRKFGNFDWDNQTPSIMQKSPEQKIMELEAKVKLLEKQKAFLEQQAFVADKKAIIFDMMIDIAEKEYQIDIRKNSPPEQSTILKKNNNKQ</sequence>
<dbReference type="InterPro" id="IPR009057">
    <property type="entry name" value="Homeodomain-like_sf"/>
</dbReference>
<keyword evidence="3" id="KW-1185">Reference proteome</keyword>
<feature type="compositionally biased region" description="Polar residues" evidence="1">
    <location>
        <begin position="130"/>
        <end position="144"/>
    </location>
</feature>